<dbReference type="FunCoup" id="C5DIL6">
    <property type="interactions" value="173"/>
</dbReference>
<comment type="pathway">
    <text evidence="1 6">Cofactor biosynthesis; (R)-pantothenate biosynthesis; (R)-pantoate from 3-methyl-2-oxobutanoate: step 1/2.</text>
</comment>
<sequence length="312" mass="34014">MIRNAVHHLHRSYSSYLSPVVRPKTLADLFSKHVSREPITMITAYDYISGSWAQAANCDMILVGDSLAMCALGYESTTEISLEEFCFHVQAVSRSPGDAFIVVDMPFGSFESSIEKGVETAISLMKCSPKVGALKLEVGSHSLSTHNPDYSLKLAAELCSRGIPVMGHIGLTPQRVHSLGGYKVQGSRSAQDAAAIFETARQLKKLGCFSILVECVPHKVSQHITETLDIPTIGIGAGSGTSGQVLVQSDILGMLPGRVPKLAQKYTDLHAQSVDALKHYVADVTLHKFPDNDKNGFKIKEDVWREFLEIVE</sequence>
<dbReference type="STRING" id="559295.C5DIL6"/>
<dbReference type="InterPro" id="IPR015813">
    <property type="entry name" value="Pyrv/PenolPyrv_kinase-like_dom"/>
</dbReference>
<dbReference type="KEGG" id="lth:KLTH0E13486g"/>
<dbReference type="EC" id="2.1.2.11" evidence="3 6"/>
<comment type="similarity">
    <text evidence="2 6">Belongs to the PanB family.</text>
</comment>
<dbReference type="InParanoid" id="C5DIL6"/>
<organism evidence="7 8">
    <name type="scientific">Lachancea thermotolerans (strain ATCC 56472 / CBS 6340 / NRRL Y-8284)</name>
    <name type="common">Yeast</name>
    <name type="synonym">Kluyveromyces thermotolerans</name>
    <dbReference type="NCBI Taxonomy" id="559295"/>
    <lineage>
        <taxon>Eukaryota</taxon>
        <taxon>Fungi</taxon>
        <taxon>Dikarya</taxon>
        <taxon>Ascomycota</taxon>
        <taxon>Saccharomycotina</taxon>
        <taxon>Saccharomycetes</taxon>
        <taxon>Saccharomycetales</taxon>
        <taxon>Saccharomycetaceae</taxon>
        <taxon>Lachancea</taxon>
    </lineage>
</organism>
<comment type="function">
    <text evidence="6">Catalyzes the reversible reaction in which hydroxymethyl group from 5,10-methylenetetrahydrofolate is transferred onto alpha-ketoisovalerate to form ketopantoate.</text>
</comment>
<dbReference type="GO" id="GO:0005739">
    <property type="term" value="C:mitochondrion"/>
    <property type="evidence" value="ECO:0007669"/>
    <property type="project" value="TreeGrafter"/>
</dbReference>
<evidence type="ECO:0000313" key="7">
    <source>
        <dbReference type="EMBL" id="CAR23627.1"/>
    </source>
</evidence>
<dbReference type="GO" id="GO:0003864">
    <property type="term" value="F:3-methyl-2-oxobutanoate hydroxymethyltransferase activity"/>
    <property type="evidence" value="ECO:0007669"/>
    <property type="project" value="UniProtKB-EC"/>
</dbReference>
<dbReference type="InterPro" id="IPR003700">
    <property type="entry name" value="Pantoate_hydroxy_MeTrfase"/>
</dbReference>
<dbReference type="NCBIfam" id="NF001452">
    <property type="entry name" value="PRK00311.1"/>
    <property type="match status" value="1"/>
</dbReference>
<dbReference type="SUPFAM" id="SSF51621">
    <property type="entry name" value="Phosphoenolpyruvate/pyruvate domain"/>
    <property type="match status" value="1"/>
</dbReference>
<accession>C5DIL6</accession>
<dbReference type="CDD" id="cd06557">
    <property type="entry name" value="KPHMT-like"/>
    <property type="match status" value="1"/>
</dbReference>
<dbReference type="RefSeq" id="XP_002554064.1">
    <property type="nucleotide sequence ID" value="XM_002554018.1"/>
</dbReference>
<keyword evidence="8" id="KW-1185">Reference proteome</keyword>
<dbReference type="EMBL" id="CU928169">
    <property type="protein sequence ID" value="CAR23627.1"/>
    <property type="molecule type" value="Genomic_DNA"/>
</dbReference>
<dbReference type="OMA" id="VLVWTDM"/>
<dbReference type="UniPathway" id="UPA00028">
    <property type="reaction ID" value="UER00003"/>
</dbReference>
<dbReference type="Gene3D" id="3.20.20.60">
    <property type="entry name" value="Phosphoenolpyruvate-binding domains"/>
    <property type="match status" value="1"/>
</dbReference>
<dbReference type="Pfam" id="PF02548">
    <property type="entry name" value="Pantoate_transf"/>
    <property type="match status" value="1"/>
</dbReference>
<dbReference type="GO" id="GO:0000287">
    <property type="term" value="F:magnesium ion binding"/>
    <property type="evidence" value="ECO:0007669"/>
    <property type="project" value="TreeGrafter"/>
</dbReference>
<dbReference type="GeneID" id="8292233"/>
<evidence type="ECO:0000256" key="2">
    <source>
        <dbReference type="ARBA" id="ARBA00008676"/>
    </source>
</evidence>
<dbReference type="HOGENOM" id="CLU_036645_0_1_1"/>
<gene>
    <name evidence="7" type="ordered locus">KLTH0E13486g</name>
</gene>
<dbReference type="AlphaFoldDB" id="C5DIL6"/>
<dbReference type="Proteomes" id="UP000002036">
    <property type="component" value="Chromosome E"/>
</dbReference>
<evidence type="ECO:0000256" key="5">
    <source>
        <dbReference type="ARBA" id="ARBA00049172"/>
    </source>
</evidence>
<dbReference type="eggNOG" id="KOG2949">
    <property type="taxonomic scope" value="Eukaryota"/>
</dbReference>
<dbReference type="PIRSF" id="PIRSF000388">
    <property type="entry name" value="Pantoate_hydroxy_MeTrfase"/>
    <property type="match status" value="1"/>
</dbReference>
<dbReference type="FunFam" id="3.20.20.60:FF:000003">
    <property type="entry name" value="3-methyl-2-oxobutanoate hydroxymethyltransferase"/>
    <property type="match status" value="1"/>
</dbReference>
<evidence type="ECO:0000256" key="3">
    <source>
        <dbReference type="ARBA" id="ARBA00012618"/>
    </source>
</evidence>
<dbReference type="HAMAP" id="MF_00156">
    <property type="entry name" value="PanB"/>
    <property type="match status" value="1"/>
</dbReference>
<evidence type="ECO:0000313" key="8">
    <source>
        <dbReference type="Proteomes" id="UP000002036"/>
    </source>
</evidence>
<comment type="catalytic activity">
    <reaction evidence="5 6">
        <text>(6R)-5,10-methylene-5,6,7,8-tetrahydrofolate + 3-methyl-2-oxobutanoate + H2O = 2-dehydropantoate + (6S)-5,6,7,8-tetrahydrofolate</text>
        <dbReference type="Rhea" id="RHEA:11824"/>
        <dbReference type="ChEBI" id="CHEBI:11561"/>
        <dbReference type="ChEBI" id="CHEBI:11851"/>
        <dbReference type="ChEBI" id="CHEBI:15377"/>
        <dbReference type="ChEBI" id="CHEBI:15636"/>
        <dbReference type="ChEBI" id="CHEBI:57453"/>
        <dbReference type="EC" id="2.1.2.11"/>
    </reaction>
</comment>
<evidence type="ECO:0000256" key="4">
    <source>
        <dbReference type="ARBA" id="ARBA00022679"/>
    </source>
</evidence>
<dbReference type="PANTHER" id="PTHR20881">
    <property type="entry name" value="3-METHYL-2-OXOBUTANOATE HYDROXYMETHYLTRANSFERASE"/>
    <property type="match status" value="1"/>
</dbReference>
<proteinExistence type="inferred from homology"/>
<keyword evidence="4 6" id="KW-0808">Transferase</keyword>
<name>C5DIL6_LACTC</name>
<dbReference type="PANTHER" id="PTHR20881:SF0">
    <property type="entry name" value="3-METHYL-2-OXOBUTANOATE HYDROXYMETHYLTRANSFERASE"/>
    <property type="match status" value="1"/>
</dbReference>
<keyword evidence="6" id="KW-0566">Pantothenate biosynthesis</keyword>
<reference evidence="7 8" key="1">
    <citation type="journal article" date="2009" name="Genome Res.">
        <title>Comparative genomics of protoploid Saccharomycetaceae.</title>
        <authorList>
            <consortium name="The Genolevures Consortium"/>
            <person name="Souciet J.-L."/>
            <person name="Dujon B."/>
            <person name="Gaillardin C."/>
            <person name="Johnston M."/>
            <person name="Baret P.V."/>
            <person name="Cliften P."/>
            <person name="Sherman D.J."/>
            <person name="Weissenbach J."/>
            <person name="Westhof E."/>
            <person name="Wincker P."/>
            <person name="Jubin C."/>
            <person name="Poulain J."/>
            <person name="Barbe V."/>
            <person name="Segurens B."/>
            <person name="Artiguenave F."/>
            <person name="Anthouard V."/>
            <person name="Vacherie B."/>
            <person name="Val M.-E."/>
            <person name="Fulton R.S."/>
            <person name="Minx P."/>
            <person name="Wilson R."/>
            <person name="Durrens P."/>
            <person name="Jean G."/>
            <person name="Marck C."/>
            <person name="Martin T."/>
            <person name="Nikolski M."/>
            <person name="Rolland T."/>
            <person name="Seret M.-L."/>
            <person name="Casaregola S."/>
            <person name="Despons L."/>
            <person name="Fairhead C."/>
            <person name="Fischer G."/>
            <person name="Lafontaine I."/>
            <person name="Leh V."/>
            <person name="Lemaire M."/>
            <person name="de Montigny J."/>
            <person name="Neuveglise C."/>
            <person name="Thierry A."/>
            <person name="Blanc-Lenfle I."/>
            <person name="Bleykasten C."/>
            <person name="Diffels J."/>
            <person name="Fritsch E."/>
            <person name="Frangeul L."/>
            <person name="Goeffon A."/>
            <person name="Jauniaux N."/>
            <person name="Kachouri-Lafond R."/>
            <person name="Payen C."/>
            <person name="Potier S."/>
            <person name="Pribylova L."/>
            <person name="Ozanne C."/>
            <person name="Richard G.-F."/>
            <person name="Sacerdot C."/>
            <person name="Straub M.-L."/>
            <person name="Talla E."/>
        </authorList>
    </citation>
    <scope>NUCLEOTIDE SEQUENCE [LARGE SCALE GENOMIC DNA]</scope>
    <source>
        <strain evidence="8">ATCC 56472 / CBS 6340 / NRRL Y-8284</strain>
    </source>
</reference>
<dbReference type="GO" id="GO:0015940">
    <property type="term" value="P:pantothenate biosynthetic process"/>
    <property type="evidence" value="ECO:0007669"/>
    <property type="project" value="UniProtKB-UniPathway"/>
</dbReference>
<protein>
    <recommendedName>
        <fullName evidence="3 6">3-methyl-2-oxobutanoate hydroxymethyltransferase</fullName>
        <ecNumber evidence="3 6">2.1.2.11</ecNumber>
    </recommendedName>
</protein>
<evidence type="ECO:0000256" key="6">
    <source>
        <dbReference type="RuleBase" id="RU362100"/>
    </source>
</evidence>
<dbReference type="NCBIfam" id="TIGR00222">
    <property type="entry name" value="panB"/>
    <property type="match status" value="1"/>
</dbReference>
<dbReference type="OrthoDB" id="425211at2759"/>
<dbReference type="InterPro" id="IPR040442">
    <property type="entry name" value="Pyrv_kinase-like_dom_sf"/>
</dbReference>
<evidence type="ECO:0000256" key="1">
    <source>
        <dbReference type="ARBA" id="ARBA00005033"/>
    </source>
</evidence>